<evidence type="ECO:0000256" key="1">
    <source>
        <dbReference type="ARBA" id="ARBA00023277"/>
    </source>
</evidence>
<organism evidence="3 4">
    <name type="scientific">Povalibacter uvarum</name>
    <dbReference type="NCBI Taxonomy" id="732238"/>
    <lineage>
        <taxon>Bacteria</taxon>
        <taxon>Pseudomonadati</taxon>
        <taxon>Pseudomonadota</taxon>
        <taxon>Gammaproteobacteria</taxon>
        <taxon>Steroidobacterales</taxon>
        <taxon>Steroidobacteraceae</taxon>
        <taxon>Povalibacter</taxon>
    </lineage>
</organism>
<dbReference type="PROSITE" id="PS01125">
    <property type="entry name" value="ROK"/>
    <property type="match status" value="1"/>
</dbReference>
<name>A0A841HJX5_9GAMM</name>
<keyword evidence="4" id="KW-1185">Reference proteome</keyword>
<gene>
    <name evidence="3" type="ORF">HNQ60_001320</name>
</gene>
<dbReference type="GO" id="GO:0008865">
    <property type="term" value="F:fructokinase activity"/>
    <property type="evidence" value="ECO:0007669"/>
    <property type="project" value="UniProtKB-EC"/>
</dbReference>
<dbReference type="InterPro" id="IPR043129">
    <property type="entry name" value="ATPase_NBD"/>
</dbReference>
<feature type="region of interest" description="Disordered" evidence="2">
    <location>
        <begin position="1"/>
        <end position="23"/>
    </location>
</feature>
<accession>A0A841HJX5</accession>
<dbReference type="CDD" id="cd24066">
    <property type="entry name" value="ASKHA_NBD_ROK_EcFRK-like"/>
    <property type="match status" value="1"/>
</dbReference>
<dbReference type="EMBL" id="JACHHZ010000002">
    <property type="protein sequence ID" value="MBB6092442.1"/>
    <property type="molecule type" value="Genomic_DNA"/>
</dbReference>
<dbReference type="RefSeq" id="WP_184330240.1">
    <property type="nucleotide sequence ID" value="NZ_JACHHZ010000002.1"/>
</dbReference>
<sequence length="317" mass="33303">MSSAATPVTREAQSADGQSRPIEIGVDFGGTKIEAAALDADGNFLARVRAANPGTYDASIRTVRDLIASAESQAGKRGTIGIGTPGSISPRTGVMRNANSTYLNGRRFHEDLSAALGREIRLANDANCLALSEAVDGAAAGSRVTFAIILGTGCGGGFVVDGQLVEGANGIGGEWGHMPLPWPTREEFDATKCWCGLRGCLETWVSGSGLQRDYAQSGGSATDAQSIVRAAREGDERARVAFEHYIGRLGRAMAVIVNVLDPDTFVLGGGMSNVAELYERLPDAVRPYVFSDAWAAKIAPARWGDSSGVRGAARLWR</sequence>
<protein>
    <submittedName>
        <fullName evidence="3">Fructokinase</fullName>
        <ecNumber evidence="3">2.7.1.4</ecNumber>
    </submittedName>
</protein>
<dbReference type="AlphaFoldDB" id="A0A841HJX5"/>
<dbReference type="EC" id="2.7.1.4" evidence="3"/>
<evidence type="ECO:0000256" key="2">
    <source>
        <dbReference type="SAM" id="MobiDB-lite"/>
    </source>
</evidence>
<dbReference type="Proteomes" id="UP000588068">
    <property type="component" value="Unassembled WGS sequence"/>
</dbReference>
<dbReference type="InterPro" id="IPR000600">
    <property type="entry name" value="ROK"/>
</dbReference>
<reference evidence="3 4" key="1">
    <citation type="submission" date="2020-08" db="EMBL/GenBank/DDBJ databases">
        <title>Genomic Encyclopedia of Type Strains, Phase IV (KMG-IV): sequencing the most valuable type-strain genomes for metagenomic binning, comparative biology and taxonomic classification.</title>
        <authorList>
            <person name="Goeker M."/>
        </authorList>
    </citation>
    <scope>NUCLEOTIDE SEQUENCE [LARGE SCALE GENOMIC DNA]</scope>
    <source>
        <strain evidence="3 4">DSM 26723</strain>
    </source>
</reference>
<evidence type="ECO:0000313" key="3">
    <source>
        <dbReference type="EMBL" id="MBB6092442.1"/>
    </source>
</evidence>
<comment type="caution">
    <text evidence="3">The sequence shown here is derived from an EMBL/GenBank/DDBJ whole genome shotgun (WGS) entry which is preliminary data.</text>
</comment>
<dbReference type="Gene3D" id="3.30.420.40">
    <property type="match status" value="2"/>
</dbReference>
<feature type="compositionally biased region" description="Polar residues" evidence="2">
    <location>
        <begin position="1"/>
        <end position="17"/>
    </location>
</feature>
<keyword evidence="1" id="KW-0119">Carbohydrate metabolism</keyword>
<proteinExistence type="predicted"/>
<dbReference type="Pfam" id="PF00480">
    <property type="entry name" value="ROK"/>
    <property type="match status" value="1"/>
</dbReference>
<evidence type="ECO:0000313" key="4">
    <source>
        <dbReference type="Proteomes" id="UP000588068"/>
    </source>
</evidence>
<dbReference type="InterPro" id="IPR049874">
    <property type="entry name" value="ROK_cs"/>
</dbReference>
<dbReference type="SUPFAM" id="SSF53067">
    <property type="entry name" value="Actin-like ATPase domain"/>
    <property type="match status" value="1"/>
</dbReference>
<keyword evidence="3" id="KW-0808">Transferase</keyword>
<dbReference type="PANTHER" id="PTHR18964">
    <property type="entry name" value="ROK (REPRESSOR, ORF, KINASE) FAMILY"/>
    <property type="match status" value="1"/>
</dbReference>
<keyword evidence="3" id="KW-0418">Kinase</keyword>
<dbReference type="PANTHER" id="PTHR18964:SF174">
    <property type="entry name" value="D-ALLOSE KINASE-RELATED"/>
    <property type="match status" value="1"/>
</dbReference>